<sequence length="116" mass="12472">MANTILRFVNQRGIPCIEDTGVTLTTTAATFSFNRHPFVGDNFSGLILVKITSTFTAPTTAVNVQFVTTGVSNSTQTVYEDDTTTAVTTATWPGPGIYLAMYDRESDKLVLLTGIA</sequence>
<evidence type="ECO:0000313" key="1">
    <source>
        <dbReference type="EMBL" id="DAE20050.1"/>
    </source>
</evidence>
<protein>
    <submittedName>
        <fullName evidence="1">Uncharacterized protein</fullName>
    </submittedName>
</protein>
<accession>A0A8S5QM35</accession>
<reference evidence="1" key="1">
    <citation type="journal article" date="2021" name="Proc. Natl. Acad. Sci. U.S.A.">
        <title>A Catalog of Tens of Thousands of Viruses from Human Metagenomes Reveals Hidden Associations with Chronic Diseases.</title>
        <authorList>
            <person name="Tisza M.J."/>
            <person name="Buck C.B."/>
        </authorList>
    </citation>
    <scope>NUCLEOTIDE SEQUENCE</scope>
    <source>
        <strain evidence="1">CtYsL76</strain>
    </source>
</reference>
<dbReference type="EMBL" id="BK015689">
    <property type="protein sequence ID" value="DAE20050.1"/>
    <property type="molecule type" value="Genomic_DNA"/>
</dbReference>
<proteinExistence type="predicted"/>
<organism evidence="1">
    <name type="scientific">CrAss-like virus sp. ctYsL76</name>
    <dbReference type="NCBI Taxonomy" id="2826826"/>
    <lineage>
        <taxon>Viruses</taxon>
        <taxon>Duplodnaviria</taxon>
        <taxon>Heunggongvirae</taxon>
        <taxon>Uroviricota</taxon>
        <taxon>Caudoviricetes</taxon>
        <taxon>Crassvirales</taxon>
    </lineage>
</organism>
<name>A0A8S5QM35_9CAUD</name>